<keyword evidence="1" id="KW-0812">Transmembrane</keyword>
<dbReference type="EMBL" id="GEDG01040098">
    <property type="protein sequence ID" value="JAP06867.1"/>
    <property type="molecule type" value="Transcribed_RNA"/>
</dbReference>
<sequence length="62" mass="7340">MDFLAKKVMKQIRNITQSLIMLNPMYLDYFMPHLFSMMIPIIMMKTKFKLGIISTIEVTILL</sequence>
<feature type="transmembrane region" description="Helical" evidence="1">
    <location>
        <begin position="26"/>
        <end position="44"/>
    </location>
</feature>
<keyword evidence="1" id="KW-1133">Transmembrane helix</keyword>
<dbReference type="AlphaFoldDB" id="A0A0V0GFQ9"/>
<keyword evidence="1" id="KW-0472">Membrane</keyword>
<proteinExistence type="predicted"/>
<organism evidence="2">
    <name type="scientific">Solanum chacoense</name>
    <name type="common">Chaco potato</name>
    <dbReference type="NCBI Taxonomy" id="4108"/>
    <lineage>
        <taxon>Eukaryota</taxon>
        <taxon>Viridiplantae</taxon>
        <taxon>Streptophyta</taxon>
        <taxon>Embryophyta</taxon>
        <taxon>Tracheophyta</taxon>
        <taxon>Spermatophyta</taxon>
        <taxon>Magnoliopsida</taxon>
        <taxon>eudicotyledons</taxon>
        <taxon>Gunneridae</taxon>
        <taxon>Pentapetalae</taxon>
        <taxon>asterids</taxon>
        <taxon>lamiids</taxon>
        <taxon>Solanales</taxon>
        <taxon>Solanaceae</taxon>
        <taxon>Solanoideae</taxon>
        <taxon>Solaneae</taxon>
        <taxon>Solanum</taxon>
    </lineage>
</organism>
<protein>
    <submittedName>
        <fullName evidence="2">Putative ovule protein</fullName>
    </submittedName>
</protein>
<reference evidence="2" key="1">
    <citation type="submission" date="2015-12" db="EMBL/GenBank/DDBJ databases">
        <title>Gene expression during late stages of embryo sac development: a critical building block for successful pollen-pistil interactions.</title>
        <authorList>
            <person name="Liu Y."/>
            <person name="Joly V."/>
            <person name="Sabar M."/>
            <person name="Matton D.P."/>
        </authorList>
    </citation>
    <scope>NUCLEOTIDE SEQUENCE</scope>
</reference>
<evidence type="ECO:0000313" key="2">
    <source>
        <dbReference type="EMBL" id="JAP06867.1"/>
    </source>
</evidence>
<evidence type="ECO:0000256" key="1">
    <source>
        <dbReference type="SAM" id="Phobius"/>
    </source>
</evidence>
<name>A0A0V0GFQ9_SOLCH</name>
<accession>A0A0V0GFQ9</accession>